<feature type="chain" id="PRO_5004840300" description="Secreted protein" evidence="2">
    <location>
        <begin position="22"/>
        <end position="228"/>
    </location>
</feature>
<protein>
    <recommendedName>
        <fullName evidence="4">Secreted protein</fullName>
    </recommendedName>
</protein>
<reference evidence="3" key="1">
    <citation type="submission" date="2013-12" db="EMBL/GenBank/DDBJ databases">
        <title>The Genome Sequence of Aphanomyces astaci APO3.</title>
        <authorList>
            <consortium name="The Broad Institute Genomics Platform"/>
            <person name="Russ C."/>
            <person name="Tyler B."/>
            <person name="van West P."/>
            <person name="Dieguez-Uribeondo J."/>
            <person name="Young S.K."/>
            <person name="Zeng Q."/>
            <person name="Gargeya S."/>
            <person name="Fitzgerald M."/>
            <person name="Abouelleil A."/>
            <person name="Alvarado L."/>
            <person name="Chapman S.B."/>
            <person name="Gainer-Dewar J."/>
            <person name="Goldberg J."/>
            <person name="Griggs A."/>
            <person name="Gujja S."/>
            <person name="Hansen M."/>
            <person name="Howarth C."/>
            <person name="Imamovic A."/>
            <person name="Ireland A."/>
            <person name="Larimer J."/>
            <person name="McCowan C."/>
            <person name="Murphy C."/>
            <person name="Pearson M."/>
            <person name="Poon T.W."/>
            <person name="Priest M."/>
            <person name="Roberts A."/>
            <person name="Saif S."/>
            <person name="Shea T."/>
            <person name="Sykes S."/>
            <person name="Wortman J."/>
            <person name="Nusbaum C."/>
            <person name="Birren B."/>
        </authorList>
    </citation>
    <scope>NUCLEOTIDE SEQUENCE [LARGE SCALE GENOMIC DNA]</scope>
    <source>
        <strain evidence="3">APO3</strain>
    </source>
</reference>
<sequence length="228" mass="24343">MTVIVSVNFLSMVSIIFKSLADNASSSWTALSPLTLIGKARVVFAVVPPPLAPYSSSSNCTPSSIVLTLPMCRSLAAAGSTPFVKQATNHASGTVIPSAIAYRTSAYSCHVSFARLALEIMSALIVSLVRIGCNPKAPTIRSFSMVYVRSSSFTPLSACEYHLAALPLRRSAISTCWRCSGQAIPFMRPSAAMYRSMLSSHSSTHPRVSGSKSPPPTSRYLRNRSFGS</sequence>
<feature type="signal peptide" evidence="2">
    <location>
        <begin position="1"/>
        <end position="21"/>
    </location>
</feature>
<gene>
    <name evidence="3" type="ORF">H257_18012</name>
</gene>
<evidence type="ECO:0000256" key="2">
    <source>
        <dbReference type="SAM" id="SignalP"/>
    </source>
</evidence>
<evidence type="ECO:0000256" key="1">
    <source>
        <dbReference type="SAM" id="MobiDB-lite"/>
    </source>
</evidence>
<dbReference type="AlphaFoldDB" id="W4FCI9"/>
<evidence type="ECO:0000313" key="3">
    <source>
        <dbReference type="EMBL" id="ETV65180.1"/>
    </source>
</evidence>
<dbReference type="VEuPathDB" id="FungiDB:H257_18012"/>
<name>W4FCI9_APHAT</name>
<dbReference type="GeneID" id="20820008"/>
<feature type="region of interest" description="Disordered" evidence="1">
    <location>
        <begin position="201"/>
        <end position="228"/>
    </location>
</feature>
<accession>W4FCI9</accession>
<feature type="compositionally biased region" description="Polar residues" evidence="1">
    <location>
        <begin position="201"/>
        <end position="212"/>
    </location>
</feature>
<keyword evidence="2" id="KW-0732">Signal</keyword>
<dbReference type="EMBL" id="KI913244">
    <property type="protein sequence ID" value="ETV65180.1"/>
    <property type="molecule type" value="Genomic_DNA"/>
</dbReference>
<evidence type="ECO:0008006" key="4">
    <source>
        <dbReference type="Google" id="ProtNLM"/>
    </source>
</evidence>
<proteinExistence type="predicted"/>
<dbReference type="RefSeq" id="XP_009845304.1">
    <property type="nucleotide sequence ID" value="XM_009847002.1"/>
</dbReference>
<organism evidence="3">
    <name type="scientific">Aphanomyces astaci</name>
    <name type="common">Crayfish plague agent</name>
    <dbReference type="NCBI Taxonomy" id="112090"/>
    <lineage>
        <taxon>Eukaryota</taxon>
        <taxon>Sar</taxon>
        <taxon>Stramenopiles</taxon>
        <taxon>Oomycota</taxon>
        <taxon>Saprolegniomycetes</taxon>
        <taxon>Saprolegniales</taxon>
        <taxon>Verrucalvaceae</taxon>
        <taxon>Aphanomyces</taxon>
    </lineage>
</organism>